<dbReference type="Gene3D" id="1.10.443.10">
    <property type="entry name" value="Intergrase catalytic core"/>
    <property type="match status" value="1"/>
</dbReference>
<dbReference type="Proteomes" id="UP001210169">
    <property type="component" value="Chromosome"/>
</dbReference>
<dbReference type="InterPro" id="IPR013762">
    <property type="entry name" value="Integrase-like_cat_sf"/>
</dbReference>
<keyword evidence="2" id="KW-0233">DNA recombination</keyword>
<name>A0ABY7J3Y3_STRNI</name>
<reference evidence="6 7" key="1">
    <citation type="submission" date="2022-12" db="EMBL/GenBank/DDBJ databases">
        <authorList>
            <person name="Ruckert C."/>
            <person name="Busche T."/>
            <person name="Kalinowski J."/>
            <person name="Wittmann C."/>
        </authorList>
    </citation>
    <scope>NUCLEOTIDE SEQUENCE [LARGE SCALE GENOMIC DNA]</scope>
    <source>
        <strain evidence="6 7">DSM 40276</strain>
    </source>
</reference>
<evidence type="ECO:0000259" key="4">
    <source>
        <dbReference type="PROSITE" id="PS51898"/>
    </source>
</evidence>
<gene>
    <name evidence="6" type="ORF">STRNI_003113</name>
</gene>
<accession>A0ABY7J3Y3</accession>
<organism evidence="6 7">
    <name type="scientific">Streptomyces nigrescens</name>
    <dbReference type="NCBI Taxonomy" id="1920"/>
    <lineage>
        <taxon>Bacteria</taxon>
        <taxon>Bacillati</taxon>
        <taxon>Actinomycetota</taxon>
        <taxon>Actinomycetes</taxon>
        <taxon>Kitasatosporales</taxon>
        <taxon>Streptomycetaceae</taxon>
        <taxon>Streptomyces</taxon>
    </lineage>
</organism>
<dbReference type="InterPro" id="IPR044068">
    <property type="entry name" value="CB"/>
</dbReference>
<dbReference type="Gene3D" id="1.10.150.130">
    <property type="match status" value="1"/>
</dbReference>
<evidence type="ECO:0000259" key="5">
    <source>
        <dbReference type="PROSITE" id="PS51900"/>
    </source>
</evidence>
<dbReference type="EMBL" id="CP114203">
    <property type="protein sequence ID" value="WAU04807.1"/>
    <property type="molecule type" value="Genomic_DNA"/>
</dbReference>
<evidence type="ECO:0000313" key="6">
    <source>
        <dbReference type="EMBL" id="WAU04807.1"/>
    </source>
</evidence>
<sequence length="233" mass="25833">MERADIDRFVAALSTKLSASTVHDRMTLVRSLFQTAVDERRIPRSPVDGAKLPRVGSGAVDEEAIPTREEVDLIARHIEPYYRLSVYLQAGAGLRVSEALAFATQCRRFGALRVREQVSRTAHHADCPDRFGPLKHRTPGAYRDVPLAAFLEQEIDAHLRRWGATPVGCRDVLFARRRGMAGTMPTATTYGPDFRRAVRAAGLLGRDGTPKYTPHTLRHFFASTALAHGVPVH</sequence>
<feature type="domain" description="Core-binding (CB)" evidence="5">
    <location>
        <begin position="1"/>
        <end position="37"/>
    </location>
</feature>
<dbReference type="InterPro" id="IPR002104">
    <property type="entry name" value="Integrase_catalytic"/>
</dbReference>
<feature type="domain" description="Tyr recombinase" evidence="4">
    <location>
        <begin position="61"/>
        <end position="233"/>
    </location>
</feature>
<evidence type="ECO:0000256" key="1">
    <source>
        <dbReference type="ARBA" id="ARBA00023125"/>
    </source>
</evidence>
<dbReference type="RefSeq" id="WP_277411408.1">
    <property type="nucleotide sequence ID" value="NZ_CP114203.1"/>
</dbReference>
<dbReference type="SUPFAM" id="SSF56349">
    <property type="entry name" value="DNA breaking-rejoining enzymes"/>
    <property type="match status" value="1"/>
</dbReference>
<evidence type="ECO:0000256" key="2">
    <source>
        <dbReference type="ARBA" id="ARBA00023172"/>
    </source>
</evidence>
<evidence type="ECO:0000256" key="3">
    <source>
        <dbReference type="PROSITE-ProRule" id="PRU01248"/>
    </source>
</evidence>
<dbReference type="InterPro" id="IPR010998">
    <property type="entry name" value="Integrase_recombinase_N"/>
</dbReference>
<proteinExistence type="predicted"/>
<dbReference type="GeneID" id="301332284"/>
<dbReference type="InterPro" id="IPR011010">
    <property type="entry name" value="DNA_brk_join_enz"/>
</dbReference>
<dbReference type="PROSITE" id="PS51898">
    <property type="entry name" value="TYR_RECOMBINASE"/>
    <property type="match status" value="1"/>
</dbReference>
<dbReference type="PROSITE" id="PS51900">
    <property type="entry name" value="CB"/>
    <property type="match status" value="1"/>
</dbReference>
<evidence type="ECO:0000313" key="7">
    <source>
        <dbReference type="Proteomes" id="UP001210169"/>
    </source>
</evidence>
<protein>
    <submittedName>
        <fullName evidence="6">Tyrosine-type recombinase/integrase</fullName>
    </submittedName>
</protein>
<keyword evidence="1 3" id="KW-0238">DNA-binding</keyword>
<keyword evidence="7" id="KW-1185">Reference proteome</keyword>